<keyword evidence="8 9" id="KW-0539">Nucleus</keyword>
<dbReference type="Gene3D" id="3.30.70.330">
    <property type="match status" value="1"/>
</dbReference>
<feature type="domain" description="RRM Nup35-type" evidence="11">
    <location>
        <begin position="103"/>
        <end position="184"/>
    </location>
</feature>
<dbReference type="GO" id="GO:0006999">
    <property type="term" value="P:nuclear pore organization"/>
    <property type="evidence" value="ECO:0007669"/>
    <property type="project" value="TreeGrafter"/>
</dbReference>
<dbReference type="FunFam" id="3.30.70.330:FF:000095">
    <property type="entry name" value="Putative Nucleoporin NUP53"/>
    <property type="match status" value="1"/>
</dbReference>
<evidence type="ECO:0000256" key="10">
    <source>
        <dbReference type="SAM" id="MobiDB-lite"/>
    </source>
</evidence>
<evidence type="ECO:0000313" key="13">
    <source>
        <dbReference type="Proteomes" id="UP001445335"/>
    </source>
</evidence>
<comment type="subcellular location">
    <subcellularLocation>
        <location evidence="1">Nucleus</location>
        <location evidence="1">Nuclear pore complex</location>
    </subcellularLocation>
</comment>
<dbReference type="SUPFAM" id="SSF54928">
    <property type="entry name" value="RNA-binding domain, RBD"/>
    <property type="match status" value="1"/>
</dbReference>
<protein>
    <recommendedName>
        <fullName evidence="11">RRM Nup35-type domain-containing protein</fullName>
    </recommendedName>
</protein>
<dbReference type="GO" id="GO:0044615">
    <property type="term" value="C:nuclear pore nuclear basket"/>
    <property type="evidence" value="ECO:0007669"/>
    <property type="project" value="TreeGrafter"/>
</dbReference>
<evidence type="ECO:0000256" key="2">
    <source>
        <dbReference type="ARBA" id="ARBA00009454"/>
    </source>
</evidence>
<dbReference type="AlphaFoldDB" id="A0AAW1QVB8"/>
<sequence>MTTPSKEFSALLFTPRTGDRASGPSYRSPARASARADGGYGRASSYREGLTPRRRSLTPTGSGKEAPMPAPPQLSLLEDEASAAPERAVALQPSGHQPAEEESQDECFVTVFGFLPEAHAAVMREFARCGEILAFGSGREDKVNWVHIQYANKYQAQRALQRNGMVSGHTMVGVRPLDRRFRGEALALTAAEPAPPLPRSVAPPLRPYRVDAATAQAPLPQRSRSAWALASELILGL</sequence>
<evidence type="ECO:0000256" key="1">
    <source>
        <dbReference type="ARBA" id="ARBA00004567"/>
    </source>
</evidence>
<dbReference type="GO" id="GO:0051028">
    <property type="term" value="P:mRNA transport"/>
    <property type="evidence" value="ECO:0007669"/>
    <property type="project" value="UniProtKB-UniRule"/>
</dbReference>
<evidence type="ECO:0000256" key="4">
    <source>
        <dbReference type="ARBA" id="ARBA00022816"/>
    </source>
</evidence>
<organism evidence="12 13">
    <name type="scientific">Elliptochloris bilobata</name>
    <dbReference type="NCBI Taxonomy" id="381761"/>
    <lineage>
        <taxon>Eukaryota</taxon>
        <taxon>Viridiplantae</taxon>
        <taxon>Chlorophyta</taxon>
        <taxon>core chlorophytes</taxon>
        <taxon>Trebouxiophyceae</taxon>
        <taxon>Trebouxiophyceae incertae sedis</taxon>
        <taxon>Elliptochloris clade</taxon>
        <taxon>Elliptochloris</taxon>
    </lineage>
</organism>
<evidence type="ECO:0000256" key="8">
    <source>
        <dbReference type="ARBA" id="ARBA00023242"/>
    </source>
</evidence>
<feature type="region of interest" description="Disordered" evidence="10">
    <location>
        <begin position="1"/>
        <end position="102"/>
    </location>
</feature>
<evidence type="ECO:0000256" key="5">
    <source>
        <dbReference type="ARBA" id="ARBA00022927"/>
    </source>
</evidence>
<comment type="similarity">
    <text evidence="2">Belongs to the Nup35 family.</text>
</comment>
<evidence type="ECO:0000256" key="3">
    <source>
        <dbReference type="ARBA" id="ARBA00022448"/>
    </source>
</evidence>
<keyword evidence="7 9" id="KW-0906">Nuclear pore complex</keyword>
<evidence type="ECO:0000256" key="7">
    <source>
        <dbReference type="ARBA" id="ARBA00023132"/>
    </source>
</evidence>
<keyword evidence="4 9" id="KW-0509">mRNA transport</keyword>
<dbReference type="EMBL" id="JALJOU010000074">
    <property type="protein sequence ID" value="KAK9825417.1"/>
    <property type="molecule type" value="Genomic_DNA"/>
</dbReference>
<dbReference type="InterPro" id="IPR035979">
    <property type="entry name" value="RBD_domain_sf"/>
</dbReference>
<keyword evidence="13" id="KW-1185">Reference proteome</keyword>
<dbReference type="PANTHER" id="PTHR21527">
    <property type="entry name" value="NUCLEOPORIN NUP35"/>
    <property type="match status" value="1"/>
</dbReference>
<keyword evidence="5" id="KW-0653">Protein transport</keyword>
<dbReference type="InterPro" id="IPR012677">
    <property type="entry name" value="Nucleotide-bd_a/b_plait_sf"/>
</dbReference>
<keyword evidence="3 9" id="KW-0813">Transport</keyword>
<dbReference type="GO" id="GO:0006607">
    <property type="term" value="P:NLS-bearing protein import into nucleus"/>
    <property type="evidence" value="ECO:0007669"/>
    <property type="project" value="TreeGrafter"/>
</dbReference>
<feature type="compositionally biased region" description="Low complexity" evidence="10">
    <location>
        <begin position="20"/>
        <end position="36"/>
    </location>
</feature>
<dbReference type="GO" id="GO:0044613">
    <property type="term" value="C:nuclear pore central transport channel"/>
    <property type="evidence" value="ECO:0007669"/>
    <property type="project" value="TreeGrafter"/>
</dbReference>
<evidence type="ECO:0000259" key="11">
    <source>
        <dbReference type="PROSITE" id="PS51472"/>
    </source>
</evidence>
<proteinExistence type="inferred from homology"/>
<dbReference type="CDD" id="cd12441">
    <property type="entry name" value="RRM_Nup53_like"/>
    <property type="match status" value="1"/>
</dbReference>
<accession>A0AAW1QVB8</accession>
<evidence type="ECO:0000256" key="9">
    <source>
        <dbReference type="PROSITE-ProRule" id="PRU00804"/>
    </source>
</evidence>
<dbReference type="PROSITE" id="PS51472">
    <property type="entry name" value="RRM_NUP35"/>
    <property type="match status" value="1"/>
</dbReference>
<dbReference type="GO" id="GO:0003676">
    <property type="term" value="F:nucleic acid binding"/>
    <property type="evidence" value="ECO:0007669"/>
    <property type="project" value="InterPro"/>
</dbReference>
<keyword evidence="6" id="KW-0811">Translocation</keyword>
<comment type="caution">
    <text evidence="12">The sequence shown here is derived from an EMBL/GenBank/DDBJ whole genome shotgun (WGS) entry which is preliminary data.</text>
</comment>
<dbReference type="Pfam" id="PF05172">
    <property type="entry name" value="RRM_Nup35"/>
    <property type="match status" value="1"/>
</dbReference>
<name>A0AAW1QVB8_9CHLO</name>
<dbReference type="InterPro" id="IPR007846">
    <property type="entry name" value="RRM_NUP35_dom"/>
</dbReference>
<evidence type="ECO:0000256" key="6">
    <source>
        <dbReference type="ARBA" id="ARBA00023010"/>
    </source>
</evidence>
<evidence type="ECO:0000313" key="12">
    <source>
        <dbReference type="EMBL" id="KAK9825417.1"/>
    </source>
</evidence>
<dbReference type="GO" id="GO:0017056">
    <property type="term" value="F:structural constituent of nuclear pore"/>
    <property type="evidence" value="ECO:0007669"/>
    <property type="project" value="TreeGrafter"/>
</dbReference>
<reference evidence="12 13" key="1">
    <citation type="journal article" date="2024" name="Nat. Commun.">
        <title>Phylogenomics reveals the evolutionary origins of lichenization in chlorophyte algae.</title>
        <authorList>
            <person name="Puginier C."/>
            <person name="Libourel C."/>
            <person name="Otte J."/>
            <person name="Skaloud P."/>
            <person name="Haon M."/>
            <person name="Grisel S."/>
            <person name="Petersen M."/>
            <person name="Berrin J.G."/>
            <person name="Delaux P.M."/>
            <person name="Dal Grande F."/>
            <person name="Keller J."/>
        </authorList>
    </citation>
    <scope>NUCLEOTIDE SEQUENCE [LARGE SCALE GENOMIC DNA]</scope>
    <source>
        <strain evidence="12 13">SAG 245.80</strain>
    </source>
</reference>
<dbReference type="Proteomes" id="UP001445335">
    <property type="component" value="Unassembled WGS sequence"/>
</dbReference>
<dbReference type="PANTHER" id="PTHR21527:SF6">
    <property type="entry name" value="NUCLEOPORIN NUP35"/>
    <property type="match status" value="1"/>
</dbReference>
<dbReference type="GO" id="GO:0005543">
    <property type="term" value="F:phospholipid binding"/>
    <property type="evidence" value="ECO:0007669"/>
    <property type="project" value="TreeGrafter"/>
</dbReference>
<gene>
    <name evidence="12" type="ORF">WJX81_003896</name>
</gene>